<dbReference type="InterPro" id="IPR050428">
    <property type="entry name" value="TCS_sensor_his_kinase"/>
</dbReference>
<keyword evidence="7" id="KW-0472">Membrane</keyword>
<accession>A0A4R4ZR42</accession>
<evidence type="ECO:0000256" key="7">
    <source>
        <dbReference type="SAM" id="Phobius"/>
    </source>
</evidence>
<evidence type="ECO:0000256" key="2">
    <source>
        <dbReference type="ARBA" id="ARBA00012438"/>
    </source>
</evidence>
<evidence type="ECO:0000256" key="3">
    <source>
        <dbReference type="ARBA" id="ARBA00022553"/>
    </source>
</evidence>
<evidence type="ECO:0000256" key="5">
    <source>
        <dbReference type="ARBA" id="ARBA00022777"/>
    </source>
</evidence>
<evidence type="ECO:0000259" key="8">
    <source>
        <dbReference type="SMART" id="SM00387"/>
    </source>
</evidence>
<evidence type="ECO:0000256" key="1">
    <source>
        <dbReference type="ARBA" id="ARBA00000085"/>
    </source>
</evidence>
<dbReference type="EC" id="2.7.13.3" evidence="2"/>
<reference evidence="9 10" key="1">
    <citation type="submission" date="2019-03" db="EMBL/GenBank/DDBJ databases">
        <title>Draft genome sequences of novel Actinobacteria.</title>
        <authorList>
            <person name="Sahin N."/>
            <person name="Ay H."/>
            <person name="Saygin H."/>
        </authorList>
    </citation>
    <scope>NUCLEOTIDE SEQUENCE [LARGE SCALE GENOMIC DNA]</scope>
    <source>
        <strain evidence="9 10">JCM 13523</strain>
    </source>
</reference>
<keyword evidence="7" id="KW-0812">Transmembrane</keyword>
<feature type="transmembrane region" description="Helical" evidence="7">
    <location>
        <begin position="43"/>
        <end position="62"/>
    </location>
</feature>
<protein>
    <recommendedName>
        <fullName evidence="2">histidine kinase</fullName>
        <ecNumber evidence="2">2.7.13.3</ecNumber>
    </recommendedName>
</protein>
<gene>
    <name evidence="9" type="ORF">E1263_07055</name>
</gene>
<evidence type="ECO:0000256" key="4">
    <source>
        <dbReference type="ARBA" id="ARBA00022679"/>
    </source>
</evidence>
<feature type="transmembrane region" description="Helical" evidence="7">
    <location>
        <begin position="18"/>
        <end position="37"/>
    </location>
</feature>
<dbReference type="Gene3D" id="3.30.565.10">
    <property type="entry name" value="Histidine kinase-like ATPase, C-terminal domain"/>
    <property type="match status" value="1"/>
</dbReference>
<dbReference type="SUPFAM" id="SSF55874">
    <property type="entry name" value="ATPase domain of HSP90 chaperone/DNA topoisomerase II/histidine kinase"/>
    <property type="match status" value="1"/>
</dbReference>
<dbReference type="AlphaFoldDB" id="A0A4R4ZR42"/>
<dbReference type="EMBL" id="SMKX01000014">
    <property type="protein sequence ID" value="TDD61458.1"/>
    <property type="molecule type" value="Genomic_DNA"/>
</dbReference>
<feature type="region of interest" description="Disordered" evidence="6">
    <location>
        <begin position="528"/>
        <end position="553"/>
    </location>
</feature>
<keyword evidence="10" id="KW-1185">Reference proteome</keyword>
<keyword evidence="3" id="KW-0597">Phosphoprotein</keyword>
<comment type="catalytic activity">
    <reaction evidence="1">
        <text>ATP + protein L-histidine = ADP + protein N-phospho-L-histidine.</text>
        <dbReference type="EC" id="2.7.13.3"/>
    </reaction>
</comment>
<feature type="compositionally biased region" description="Acidic residues" evidence="6">
    <location>
        <begin position="415"/>
        <end position="428"/>
    </location>
</feature>
<dbReference type="Proteomes" id="UP000295124">
    <property type="component" value="Unassembled WGS sequence"/>
</dbReference>
<dbReference type="GO" id="GO:0005886">
    <property type="term" value="C:plasma membrane"/>
    <property type="evidence" value="ECO:0007669"/>
    <property type="project" value="TreeGrafter"/>
</dbReference>
<feature type="compositionally biased region" description="Polar residues" evidence="6">
    <location>
        <begin position="350"/>
        <end position="378"/>
    </location>
</feature>
<dbReference type="OrthoDB" id="4652229at2"/>
<name>A0A4R4ZR42_9ACTN</name>
<dbReference type="InterPro" id="IPR003594">
    <property type="entry name" value="HATPase_dom"/>
</dbReference>
<dbReference type="CDD" id="cd00075">
    <property type="entry name" value="HATPase"/>
    <property type="match status" value="1"/>
</dbReference>
<feature type="domain" description="Histidine kinase/HSP90-like ATPase" evidence="8">
    <location>
        <begin position="203"/>
        <end position="315"/>
    </location>
</feature>
<dbReference type="PANTHER" id="PTHR45436:SF5">
    <property type="entry name" value="SENSOR HISTIDINE KINASE TRCS"/>
    <property type="match status" value="1"/>
</dbReference>
<feature type="compositionally biased region" description="Basic and acidic residues" evidence="6">
    <location>
        <begin position="379"/>
        <end position="397"/>
    </location>
</feature>
<dbReference type="InterPro" id="IPR036890">
    <property type="entry name" value="HATPase_C_sf"/>
</dbReference>
<comment type="caution">
    <text evidence="9">The sequence shown here is derived from an EMBL/GenBank/DDBJ whole genome shotgun (WGS) entry which is preliminary data.</text>
</comment>
<dbReference type="GO" id="GO:0000160">
    <property type="term" value="P:phosphorelay signal transduction system"/>
    <property type="evidence" value="ECO:0007669"/>
    <property type="project" value="TreeGrafter"/>
</dbReference>
<keyword evidence="7" id="KW-1133">Transmembrane helix</keyword>
<keyword evidence="4" id="KW-0808">Transferase</keyword>
<dbReference type="PANTHER" id="PTHR45436">
    <property type="entry name" value="SENSOR HISTIDINE KINASE YKOH"/>
    <property type="match status" value="1"/>
</dbReference>
<proteinExistence type="predicted"/>
<organism evidence="9 10">
    <name type="scientific">Kribbella antibiotica</name>
    <dbReference type="NCBI Taxonomy" id="190195"/>
    <lineage>
        <taxon>Bacteria</taxon>
        <taxon>Bacillati</taxon>
        <taxon>Actinomycetota</taxon>
        <taxon>Actinomycetes</taxon>
        <taxon>Propionibacteriales</taxon>
        <taxon>Kribbellaceae</taxon>
        <taxon>Kribbella</taxon>
    </lineage>
</organism>
<sequence>MSTESMSARRGGLVSKQFVFATLTLTQIVLVAVPAVIRTPDWLWLAALPAAVCVGAVMFEYGRRLSRAQQTLYGEVGALEEACATALQSSADHEDLRLGYTEVFVNMFRRTQTLLQRQLQVIERLEQGNRTPEDMHLFFQLDHLVTRMRRNNENVLVLAGTELVRATKNPVTIADVFRAAMSEVDKYQKIRVLGTPSVRVSNTAAGDLIRIIAELLDNATAFSAPDKEVTINAELGRHQGLSIGVFDNGIGMSDEDIRRVNDQLKKLGSLEIARSRRVGLFVVGRLAGRNGFKVELFGGDDVVGVSALVSVPSSVLLEEDAVRATLPGDRRVLTGARQASSAVAVRTTLRRTGTTHAGQNEQSSPRQMSSWYSRSPSWRTERDPVGTDRIDQTHADVPEVLPMRVPGQRVAELAAEPEEPEEPEEPMEPMEPTPVDGQDTRVPSRWFKAGGDLAVPAEPPPPEAEEPNSYTYTDDGLPMRQSGAHLQAAIATDDQAPDEPEQVTAVERDPSQLRRRLSSYQLGVRKAKEQEDLMRGRQQHTGGWTVLERKETK</sequence>
<feature type="region of interest" description="Disordered" evidence="6">
    <location>
        <begin position="344"/>
        <end position="479"/>
    </location>
</feature>
<evidence type="ECO:0000313" key="9">
    <source>
        <dbReference type="EMBL" id="TDD61458.1"/>
    </source>
</evidence>
<evidence type="ECO:0000313" key="10">
    <source>
        <dbReference type="Proteomes" id="UP000295124"/>
    </source>
</evidence>
<dbReference type="Pfam" id="PF02518">
    <property type="entry name" value="HATPase_c"/>
    <property type="match status" value="1"/>
</dbReference>
<dbReference type="GO" id="GO:0004673">
    <property type="term" value="F:protein histidine kinase activity"/>
    <property type="evidence" value="ECO:0007669"/>
    <property type="project" value="UniProtKB-EC"/>
</dbReference>
<keyword evidence="5 9" id="KW-0418">Kinase</keyword>
<evidence type="ECO:0000256" key="6">
    <source>
        <dbReference type="SAM" id="MobiDB-lite"/>
    </source>
</evidence>
<dbReference type="SMART" id="SM00387">
    <property type="entry name" value="HATPase_c"/>
    <property type="match status" value="1"/>
</dbReference>